<dbReference type="Pfam" id="PF13365">
    <property type="entry name" value="Trypsin_2"/>
    <property type="match status" value="1"/>
</dbReference>
<dbReference type="CDD" id="cd06786">
    <property type="entry name" value="cpPDZ1_ScNma111-like"/>
    <property type="match status" value="1"/>
</dbReference>
<dbReference type="SUPFAM" id="SSF50494">
    <property type="entry name" value="Trypsin-like serine proteases"/>
    <property type="match status" value="2"/>
</dbReference>
<accession>A0A9P9EPJ5</accession>
<dbReference type="InterPro" id="IPR036034">
    <property type="entry name" value="PDZ_sf"/>
</dbReference>
<dbReference type="PANTHER" id="PTHR46366">
    <property type="entry name" value="PRO-APOPTOTIC SERINE PROTEASE NMA111"/>
    <property type="match status" value="1"/>
</dbReference>
<dbReference type="InterPro" id="IPR009003">
    <property type="entry name" value="Peptidase_S1_PA"/>
</dbReference>
<evidence type="ECO:0000256" key="1">
    <source>
        <dbReference type="ARBA" id="ARBA00002558"/>
    </source>
</evidence>
<dbReference type="GO" id="GO:0004252">
    <property type="term" value="F:serine-type endopeptidase activity"/>
    <property type="evidence" value="ECO:0007669"/>
    <property type="project" value="InterPro"/>
</dbReference>
<evidence type="ECO:0000256" key="3">
    <source>
        <dbReference type="ARBA" id="ARBA00020338"/>
    </source>
</evidence>
<dbReference type="OrthoDB" id="4217619at2759"/>
<protein>
    <recommendedName>
        <fullName evidence="3">Pro-apoptotic serine protease NMA111</fullName>
    </recommendedName>
    <alternativeName>
        <fullName evidence="4">Pro-apoptotic serine protease nma111</fullName>
    </alternativeName>
</protein>
<keyword evidence="5" id="KW-0053">Apoptosis</keyword>
<comment type="caution">
    <text evidence="10">The sequence shown here is derived from an EMBL/GenBank/DDBJ whole genome shotgun (WGS) entry which is preliminary data.</text>
</comment>
<organism evidence="10 11">
    <name type="scientific">Dactylonectria macrodidyma</name>
    <dbReference type="NCBI Taxonomy" id="307937"/>
    <lineage>
        <taxon>Eukaryota</taxon>
        <taxon>Fungi</taxon>
        <taxon>Dikarya</taxon>
        <taxon>Ascomycota</taxon>
        <taxon>Pezizomycotina</taxon>
        <taxon>Sordariomycetes</taxon>
        <taxon>Hypocreomycetidae</taxon>
        <taxon>Hypocreales</taxon>
        <taxon>Nectriaceae</taxon>
        <taxon>Dactylonectria</taxon>
    </lineage>
</organism>
<dbReference type="Gene3D" id="2.30.42.10">
    <property type="match status" value="1"/>
</dbReference>
<evidence type="ECO:0000256" key="7">
    <source>
        <dbReference type="SAM" id="MobiDB-lite"/>
    </source>
</evidence>
<evidence type="ECO:0000313" key="11">
    <source>
        <dbReference type="Proteomes" id="UP000738349"/>
    </source>
</evidence>
<dbReference type="InterPro" id="IPR001940">
    <property type="entry name" value="Peptidase_S1C"/>
</dbReference>
<dbReference type="InterPro" id="IPR001478">
    <property type="entry name" value="PDZ"/>
</dbReference>
<evidence type="ECO:0000259" key="9">
    <source>
        <dbReference type="Pfam" id="PF13180"/>
    </source>
</evidence>
<dbReference type="SUPFAM" id="SSF50156">
    <property type="entry name" value="PDZ domain-like"/>
    <property type="match status" value="2"/>
</dbReference>
<dbReference type="GO" id="GO:0006915">
    <property type="term" value="P:apoptotic process"/>
    <property type="evidence" value="ECO:0007669"/>
    <property type="project" value="UniProtKB-KW"/>
</dbReference>
<sequence length="971" mass="107933">MGMNTQNSGHSEVVFEHQKLREPNGGPITNHEPRSEAAEEDVALEGREPAAWQETIHKVARGVVSIKFCHPYSFDTGFSSNSEATGFVVDAERGYVLTNRHVVGPGPFWGYLIFHNQEEVDAYALYRDPIHDFGILRFDPNSVKYMEILPLELRPDLAKVGAEIKVIGNDCGERLSILSGYISRLDRNAPKYSGYNDFNTCYYQANASAKGGSSGSPVTNIDGQAIAIQAGGRSDGASTDYFLPLHGPLRALQQIQRGEVPARGDIQCRFLLKPYDECRRLGLTPDLEAKVRELRPEGTSMLVVQTVLPEGPADEKLKVGDILIEINAELATDFLPLETMLDANIGQTLQLLVQRGGKDIQVDILVRDIQDITPSCFLAASGISFHNLSYQVAQRYAIACKGVYVSESASLGLTKRNGLVIQSVNHKATPNLDKFIEVWRDIPDKTQTVVLYKDLTDLEMLRTKVVTVNRHWPSLMKMVRRNDVTGLWDFEVLAEPLPRPLPSPSKASFHQPKNLPYPAIAEAIKSFVRVKCVIPLLVDGYGAKTRVGMGLVVDASKGVVLVSRAIVPNLLCEIEITIAESIVLEGEVLFLHPSQNYSVIQYDPQLVDADVRSAIMSTDKISQGASALFVGNADNGRVLYTSTVVTRVQPLLLGTIDPPRYRPINMDFVGVDTPLGNQCSSGVLMTTEGEVQAFWMNYELQKSQTYYGVLSTVFIPVLSQILDGITPKLRILPVEFEPIKMVQAKVRGVSSEWVEKVEVRAADHQLFTVKRSFQEQVGGLEEADILLTLNGELITEASMLDIMYWNEVLEAQIVRGGQQLTLQLHTILDDDVETVHLINLCGATFQRPHRAIRQQIKKLPSEVYVASRLYGSPAARYALSPTTFITHINDIPTPDLDSVIQVSREIPDNIYFRVRGVSLKAIPFVITIKKNEHYFPTTEWLRDSTEPLGWRRMTYEEGKICPGESQKGISC</sequence>
<dbReference type="Gene3D" id="2.40.10.120">
    <property type="match status" value="1"/>
</dbReference>
<dbReference type="PRINTS" id="PR00834">
    <property type="entry name" value="PROTEASES2C"/>
</dbReference>
<keyword evidence="6" id="KW-0677">Repeat</keyword>
<dbReference type="Pfam" id="PF12812">
    <property type="entry name" value="PDZ_1"/>
    <property type="match status" value="2"/>
</dbReference>
<feature type="domain" description="PDZ-like" evidence="8">
    <location>
        <begin position="834"/>
        <end position="909"/>
    </location>
</feature>
<keyword evidence="11" id="KW-1185">Reference proteome</keyword>
<comment type="function">
    <text evidence="1">Nuclear serine protease which mediates apoptosis.</text>
</comment>
<evidence type="ECO:0000313" key="10">
    <source>
        <dbReference type="EMBL" id="KAH7140862.1"/>
    </source>
</evidence>
<dbReference type="AlphaFoldDB" id="A0A9P9EPJ5"/>
<gene>
    <name evidence="10" type="ORF">EDB81DRAFT_692366</name>
</gene>
<evidence type="ECO:0000259" key="8">
    <source>
        <dbReference type="Pfam" id="PF12812"/>
    </source>
</evidence>
<dbReference type="CDD" id="cd06719">
    <property type="entry name" value="PDZ2-4_Nma111p-like"/>
    <property type="match status" value="1"/>
</dbReference>
<dbReference type="PANTHER" id="PTHR46366:SF8">
    <property type="entry name" value="PRO-APOPTOTIC SERINE PROTEASE NMA111"/>
    <property type="match status" value="1"/>
</dbReference>
<feature type="domain" description="PDZ-like" evidence="8">
    <location>
        <begin position="371"/>
        <end position="445"/>
    </location>
</feature>
<feature type="region of interest" description="Disordered" evidence="7">
    <location>
        <begin position="18"/>
        <end position="39"/>
    </location>
</feature>
<dbReference type="Pfam" id="PF13180">
    <property type="entry name" value="PDZ_2"/>
    <property type="match status" value="1"/>
</dbReference>
<feature type="domain" description="PDZ" evidence="9">
    <location>
        <begin position="296"/>
        <end position="365"/>
    </location>
</feature>
<reference evidence="10" key="1">
    <citation type="journal article" date="2021" name="Nat. Commun.">
        <title>Genetic determinants of endophytism in the Arabidopsis root mycobiome.</title>
        <authorList>
            <person name="Mesny F."/>
            <person name="Miyauchi S."/>
            <person name="Thiergart T."/>
            <person name="Pickel B."/>
            <person name="Atanasova L."/>
            <person name="Karlsson M."/>
            <person name="Huettel B."/>
            <person name="Barry K.W."/>
            <person name="Haridas S."/>
            <person name="Chen C."/>
            <person name="Bauer D."/>
            <person name="Andreopoulos W."/>
            <person name="Pangilinan J."/>
            <person name="LaButti K."/>
            <person name="Riley R."/>
            <person name="Lipzen A."/>
            <person name="Clum A."/>
            <person name="Drula E."/>
            <person name="Henrissat B."/>
            <person name="Kohler A."/>
            <person name="Grigoriev I.V."/>
            <person name="Martin F.M."/>
            <person name="Hacquard S."/>
        </authorList>
    </citation>
    <scope>NUCLEOTIDE SEQUENCE</scope>
    <source>
        <strain evidence="10">MPI-CAGE-AT-0147</strain>
    </source>
</reference>
<evidence type="ECO:0000256" key="5">
    <source>
        <dbReference type="ARBA" id="ARBA00022703"/>
    </source>
</evidence>
<dbReference type="InterPro" id="IPR025926">
    <property type="entry name" value="PDZ-like_dom"/>
</dbReference>
<evidence type="ECO:0000256" key="2">
    <source>
        <dbReference type="ARBA" id="ARBA00010541"/>
    </source>
</evidence>
<dbReference type="EMBL" id="JAGMUV010000011">
    <property type="protein sequence ID" value="KAH7140862.1"/>
    <property type="molecule type" value="Genomic_DNA"/>
</dbReference>
<proteinExistence type="inferred from homology"/>
<comment type="similarity">
    <text evidence="2">Belongs to the peptidase S1C family.</text>
</comment>
<dbReference type="Proteomes" id="UP000738349">
    <property type="component" value="Unassembled WGS sequence"/>
</dbReference>
<dbReference type="GO" id="GO:0006508">
    <property type="term" value="P:proteolysis"/>
    <property type="evidence" value="ECO:0007669"/>
    <property type="project" value="InterPro"/>
</dbReference>
<name>A0A9P9EPJ5_9HYPO</name>
<evidence type="ECO:0000256" key="6">
    <source>
        <dbReference type="ARBA" id="ARBA00022737"/>
    </source>
</evidence>
<evidence type="ECO:0000256" key="4">
    <source>
        <dbReference type="ARBA" id="ARBA00021524"/>
    </source>
</evidence>